<evidence type="ECO:0000259" key="7">
    <source>
        <dbReference type="Pfam" id="PF13086"/>
    </source>
</evidence>
<protein>
    <submittedName>
        <fullName evidence="10">Uncharacterized protein</fullName>
    </submittedName>
</protein>
<evidence type="ECO:0000256" key="1">
    <source>
        <dbReference type="ARBA" id="ARBA00022741"/>
    </source>
</evidence>
<evidence type="ECO:0000256" key="4">
    <source>
        <dbReference type="ARBA" id="ARBA00022840"/>
    </source>
</evidence>
<feature type="region of interest" description="Disordered" evidence="6">
    <location>
        <begin position="1"/>
        <end position="33"/>
    </location>
</feature>
<dbReference type="InParanoid" id="A0A078BBS4"/>
<dbReference type="Pfam" id="PF13087">
    <property type="entry name" value="AAA_12"/>
    <property type="match status" value="1"/>
</dbReference>
<dbReference type="PANTHER" id="PTHR10887:SF341">
    <property type="entry name" value="NFX1-TYPE ZINC FINGER-CONTAINING PROTEIN 1"/>
    <property type="match status" value="1"/>
</dbReference>
<sequence>MERGRANQFKRGTRGGRGDTRRGRGGYYGQDEENKEFNTQFNHMPRFSGQNEYADRNLYQQNSNILEEMKAQLRENNIDISPEILEKFQQFANIQPNNSLSRGRGFRGKNYRGRGSQNVGGQGNSSRIILDSGNNQKTEGGRARFFMNKELEQIREMTGQQIAQKLLDYKDLSASIDATKYSVRGYSHLINIWYKLCYDKSIQSAQLNLISVGFMESKFFERLQNDYINDLISNIRNLNDYKFRLDDLKLLFEIFMILIDKFKSKIHKIPIAIFAAFIRDDITLVQESCDLLNLHSLQVKGLQDMAIKLLEKRIQCLKDSKEEEKKLDQKQKQMQEEMKGGNYKIKPQDNFQDIDVVPTSHELLSGQQPFLRQMPEKGEFDDTHDYLDIVYRLLREDAIRPLREGIDVMKKFKPKQSPELSNYQIIKQLNRQMRDAGVRFYETTYLQNLSFTRNSPDVAITLRIYENGKSNWNASKRLLPGSLIILSKDNFKTLNLFLVCDRDAKKMADTSKKYKYVEIKIQHVSNEIQQNRMINLLNSDESDDEEDQYVRQLYNQKESPVLDFYLQHRDSQLKMIESTAYFESYYHVLKKLKQMDQWDSIPFAEYLTGQIKEDINEPIIFQQFENSNKRLNFLEAINQSIKKANFDQNQANALNTCMFKELAIIQGPPGTGKTYVGEHFVRILMETKQFWKKDKGPILLVCYTNHALDQFLNLIKKYTKNFVRIGGRSQDESLKNHSIQQFIKNNNVKYSRSFGQVIREIDDLVLKNCLNQTFSRPRFEDQYNIAINIVVQNLKNEPDMPVLFWLGLIDIQKYILNLREEIKLNNINQNQGLDFNEDDLNQRELEYEDMIEDNASYKNRIKEIKFIKQKYLNLTKHFHSDLSSDFFKGLNSQMECIKTGQQLGSTTKINFNDYPLFDQRIERRWQINNFYADPQDASSFKEISQLIQNYKIKYHRKQSLQSIAYCQAIQKADIVAMTTTGCAKNSELLIDVNFPIVIVEEAAEVFEGHILTALSQKTEHLVLIGDHQQLRPSPAVYEMEKEYNLHMSMFERLVKNDFEYTTLTNQRRMRPEISQMLRFLYPSLTDDNKVRNYPSIKGLDKNVFFMNHNQFEQEDEGLTSKLNKFEADVIIKFSNYLIQQNYKPSQITVLSLYQGQSFYIKKLVKEGYHKDDPINQIKVITVDNFQGEENDIVILSLVRSNAKNNIGYLKVSNRVCVALSRAKQGFYMFGNSKCLEQQDIKKLDEISKQFQKEAVQKIVTLDYLVVTNVKGFATIMRQQKQIKLAMTSKNVQRHAKEQIHVAILVKVNVLNVYRNFQTVQRIFKSQWANVVISIPSNVLKDTLPNANHFAIKKMYSKCQQDLTHLQACN</sequence>
<proteinExistence type="predicted"/>
<dbReference type="Pfam" id="PF25396">
    <property type="entry name" value="ZNFX1"/>
    <property type="match status" value="1"/>
</dbReference>
<dbReference type="PANTHER" id="PTHR10887">
    <property type="entry name" value="DNA2/NAM7 HELICASE FAMILY"/>
    <property type="match status" value="1"/>
</dbReference>
<evidence type="ECO:0000256" key="3">
    <source>
        <dbReference type="ARBA" id="ARBA00022806"/>
    </source>
</evidence>
<dbReference type="GO" id="GO:0016787">
    <property type="term" value="F:hydrolase activity"/>
    <property type="evidence" value="ECO:0007669"/>
    <property type="project" value="UniProtKB-KW"/>
</dbReference>
<dbReference type="InterPro" id="IPR045055">
    <property type="entry name" value="DNA2/NAM7-like"/>
</dbReference>
<accession>A0A078BBS4</accession>
<dbReference type="CDD" id="cd18808">
    <property type="entry name" value="SF1_C_Upf1"/>
    <property type="match status" value="1"/>
</dbReference>
<evidence type="ECO:0000256" key="5">
    <source>
        <dbReference type="SAM" id="Coils"/>
    </source>
</evidence>
<name>A0A078BBS4_STYLE</name>
<reference evidence="10 11" key="1">
    <citation type="submission" date="2014-06" db="EMBL/GenBank/DDBJ databases">
        <authorList>
            <person name="Swart Estienne"/>
        </authorList>
    </citation>
    <scope>NUCLEOTIDE SEQUENCE [LARGE SCALE GENOMIC DNA]</scope>
    <source>
        <strain evidence="10 11">130c</strain>
    </source>
</reference>
<evidence type="ECO:0000313" key="11">
    <source>
        <dbReference type="Proteomes" id="UP000039865"/>
    </source>
</evidence>
<feature type="coiled-coil region" evidence="5">
    <location>
        <begin position="307"/>
        <end position="340"/>
    </location>
</feature>
<dbReference type="OrthoDB" id="6429945at2759"/>
<evidence type="ECO:0000256" key="2">
    <source>
        <dbReference type="ARBA" id="ARBA00022801"/>
    </source>
</evidence>
<dbReference type="GO" id="GO:0004386">
    <property type="term" value="F:helicase activity"/>
    <property type="evidence" value="ECO:0007669"/>
    <property type="project" value="UniProtKB-KW"/>
</dbReference>
<keyword evidence="1" id="KW-0547">Nucleotide-binding</keyword>
<dbReference type="Pfam" id="PF13086">
    <property type="entry name" value="AAA_11"/>
    <property type="match status" value="1"/>
</dbReference>
<dbReference type="Gene3D" id="3.40.50.300">
    <property type="entry name" value="P-loop containing nucleotide triphosphate hydrolases"/>
    <property type="match status" value="2"/>
</dbReference>
<dbReference type="Proteomes" id="UP000039865">
    <property type="component" value="Unassembled WGS sequence"/>
</dbReference>
<evidence type="ECO:0000259" key="9">
    <source>
        <dbReference type="Pfam" id="PF25396"/>
    </source>
</evidence>
<feature type="domain" description="ZNFX1" evidence="9">
    <location>
        <begin position="434"/>
        <end position="523"/>
    </location>
</feature>
<gene>
    <name evidence="10" type="primary">Contig286.g330</name>
    <name evidence="10" type="ORF">STYLEM_20187</name>
</gene>
<keyword evidence="2" id="KW-0378">Hydrolase</keyword>
<dbReference type="GO" id="GO:0031380">
    <property type="term" value="C:nuclear RNA-directed RNA polymerase complex"/>
    <property type="evidence" value="ECO:0007669"/>
    <property type="project" value="TreeGrafter"/>
</dbReference>
<keyword evidence="4" id="KW-0067">ATP-binding</keyword>
<feature type="region of interest" description="Disordered" evidence="6">
    <location>
        <begin position="96"/>
        <end position="136"/>
    </location>
</feature>
<feature type="domain" description="DNA2/NAM7 helicase helicase" evidence="7">
    <location>
        <begin position="646"/>
        <end position="1032"/>
    </location>
</feature>
<keyword evidence="3" id="KW-0347">Helicase</keyword>
<dbReference type="InterPro" id="IPR041677">
    <property type="entry name" value="DNA2/NAM7_AAA_11"/>
</dbReference>
<dbReference type="InterPro" id="IPR041679">
    <property type="entry name" value="DNA2/NAM7-like_C"/>
</dbReference>
<dbReference type="GO" id="GO:0005694">
    <property type="term" value="C:chromosome"/>
    <property type="evidence" value="ECO:0007669"/>
    <property type="project" value="UniProtKB-ARBA"/>
</dbReference>
<organism evidence="10 11">
    <name type="scientific">Stylonychia lemnae</name>
    <name type="common">Ciliate</name>
    <dbReference type="NCBI Taxonomy" id="5949"/>
    <lineage>
        <taxon>Eukaryota</taxon>
        <taxon>Sar</taxon>
        <taxon>Alveolata</taxon>
        <taxon>Ciliophora</taxon>
        <taxon>Intramacronucleata</taxon>
        <taxon>Spirotrichea</taxon>
        <taxon>Stichotrichia</taxon>
        <taxon>Sporadotrichida</taxon>
        <taxon>Oxytrichidae</taxon>
        <taxon>Stylonychinae</taxon>
        <taxon>Stylonychia</taxon>
    </lineage>
</organism>
<evidence type="ECO:0000259" key="8">
    <source>
        <dbReference type="Pfam" id="PF13087"/>
    </source>
</evidence>
<evidence type="ECO:0000256" key="6">
    <source>
        <dbReference type="SAM" id="MobiDB-lite"/>
    </source>
</evidence>
<feature type="domain" description="DNA2/NAM7 helicase-like C-terminal" evidence="8">
    <location>
        <begin position="1046"/>
        <end position="1233"/>
    </location>
</feature>
<dbReference type="FunFam" id="3.40.50.300:FF:000326">
    <property type="entry name" value="P-loop containing nucleoside triphosphate hydrolase"/>
    <property type="match status" value="1"/>
</dbReference>
<keyword evidence="11" id="KW-1185">Reference proteome</keyword>
<dbReference type="EMBL" id="CCKQ01019031">
    <property type="protein sequence ID" value="CDW91038.1"/>
    <property type="molecule type" value="Genomic_DNA"/>
</dbReference>
<dbReference type="GO" id="GO:0005524">
    <property type="term" value="F:ATP binding"/>
    <property type="evidence" value="ECO:0007669"/>
    <property type="project" value="UniProtKB-KW"/>
</dbReference>
<dbReference type="SUPFAM" id="SSF52540">
    <property type="entry name" value="P-loop containing nucleoside triphosphate hydrolases"/>
    <property type="match status" value="1"/>
</dbReference>
<dbReference type="InterPro" id="IPR057373">
    <property type="entry name" value="ZNFX1"/>
</dbReference>
<evidence type="ECO:0000313" key="10">
    <source>
        <dbReference type="EMBL" id="CDW91038.1"/>
    </source>
</evidence>
<dbReference type="InterPro" id="IPR027417">
    <property type="entry name" value="P-loop_NTPase"/>
</dbReference>
<keyword evidence="5" id="KW-0175">Coiled coil</keyword>
<dbReference type="InterPro" id="IPR047187">
    <property type="entry name" value="SF1_C_Upf1"/>
</dbReference>
<dbReference type="GO" id="GO:0031048">
    <property type="term" value="P:regulatory ncRNA-mediated heterochromatin formation"/>
    <property type="evidence" value="ECO:0007669"/>
    <property type="project" value="TreeGrafter"/>
</dbReference>